<dbReference type="PANTHER" id="PTHR35020:SF2">
    <property type="entry name" value="N-ACETYLGLUCOSAMINE-INDUCED PROTEIN 1"/>
    <property type="match status" value="1"/>
</dbReference>
<reference evidence="1 2" key="1">
    <citation type="submission" date="2017-03" db="EMBL/GenBank/DDBJ databases">
        <title>Genomes of endolithic fungi from Antarctica.</title>
        <authorList>
            <person name="Coleine C."/>
            <person name="Masonjones S."/>
            <person name="Stajich J.E."/>
        </authorList>
    </citation>
    <scope>NUCLEOTIDE SEQUENCE [LARGE SCALE GENOMIC DNA]</scope>
    <source>
        <strain evidence="1 2">CCFEE 5187</strain>
    </source>
</reference>
<dbReference type="GO" id="GO:0006044">
    <property type="term" value="P:N-acetylglucosamine metabolic process"/>
    <property type="evidence" value="ECO:0007669"/>
    <property type="project" value="TreeGrafter"/>
</dbReference>
<evidence type="ECO:0000313" key="2">
    <source>
        <dbReference type="Proteomes" id="UP000308768"/>
    </source>
</evidence>
<dbReference type="Pfam" id="PF12239">
    <property type="entry name" value="DUF3605"/>
    <property type="match status" value="1"/>
</dbReference>
<dbReference type="PANTHER" id="PTHR35020">
    <property type="entry name" value="N-ACETYLGLUCOSAMINE-INDUCED PROTEIN 1"/>
    <property type="match status" value="1"/>
</dbReference>
<dbReference type="Proteomes" id="UP000308768">
    <property type="component" value="Unassembled WGS sequence"/>
</dbReference>
<dbReference type="AlphaFoldDB" id="A0A4U0XNA6"/>
<accession>A0A4U0XNA6</accession>
<proteinExistence type="predicted"/>
<name>A0A4U0XNA6_9PEZI</name>
<evidence type="ECO:0008006" key="3">
    <source>
        <dbReference type="Google" id="ProtNLM"/>
    </source>
</evidence>
<protein>
    <recommendedName>
        <fullName evidence="3">N-acetylglucosamine-induced protein 1</fullName>
    </recommendedName>
</protein>
<organism evidence="1 2">
    <name type="scientific">Cryomyces minteri</name>
    <dbReference type="NCBI Taxonomy" id="331657"/>
    <lineage>
        <taxon>Eukaryota</taxon>
        <taxon>Fungi</taxon>
        <taxon>Dikarya</taxon>
        <taxon>Ascomycota</taxon>
        <taxon>Pezizomycotina</taxon>
        <taxon>Dothideomycetes</taxon>
        <taxon>Dothideomycetes incertae sedis</taxon>
        <taxon>Cryomyces</taxon>
    </lineage>
</organism>
<dbReference type="GO" id="GO:0005737">
    <property type="term" value="C:cytoplasm"/>
    <property type="evidence" value="ECO:0007669"/>
    <property type="project" value="TreeGrafter"/>
</dbReference>
<sequence length="256" mass="29506">MPIVDCSWILYDEEFVCARLRNYRLSAVSNVSITPASTQSTMLNDGIPSGPLPFKLNAADREVLAQTDEEFHLQTWEDLKKIISENRLEILKRKPSDLKRYITWTTATKAEYGTIQNYILQKRLHWTPLLSTDPSAGPTFTHNNPTPFADPADYKILRNDWPYGLALGIVHLCVWTKTPIATRPEDGDVTPQSRELIESFVKRTFTRRLEEVEGNKAEDRVLWFKNWTSLQSVRGIDHVHVLLRDAPEQLLKQWMG</sequence>
<gene>
    <name evidence="1" type="ORF">B0A49_02071</name>
</gene>
<evidence type="ECO:0000313" key="1">
    <source>
        <dbReference type="EMBL" id="TKA78852.1"/>
    </source>
</evidence>
<keyword evidence="2" id="KW-1185">Reference proteome</keyword>
<comment type="caution">
    <text evidence="1">The sequence shown here is derived from an EMBL/GenBank/DDBJ whole genome shotgun (WGS) entry which is preliminary data.</text>
</comment>
<dbReference type="OrthoDB" id="498286at2759"/>
<dbReference type="STRING" id="331657.A0A4U0XNA6"/>
<dbReference type="EMBL" id="NAJN01000124">
    <property type="protein sequence ID" value="TKA78852.1"/>
    <property type="molecule type" value="Genomic_DNA"/>
</dbReference>
<dbReference type="InterPro" id="IPR022036">
    <property type="entry name" value="DUF3605"/>
</dbReference>